<proteinExistence type="predicted"/>
<dbReference type="InterPro" id="IPR008472">
    <property type="entry name" value="DUF753"/>
</dbReference>
<feature type="chain" id="PRO_5002790803" description="DUF753 domain-containing protein" evidence="1">
    <location>
        <begin position="20"/>
        <end position="225"/>
    </location>
</feature>
<dbReference type="EMBL" id="CH902619">
    <property type="protein sequence ID" value="EDV37081.1"/>
    <property type="molecule type" value="Genomic_DNA"/>
</dbReference>
<dbReference type="PANTHER" id="PTHR21721">
    <property type="entry name" value="GH09876P-RELATED"/>
    <property type="match status" value="1"/>
</dbReference>
<sequence length="225" mass="23816">MWRIGLAFILLVAGRQISAGIAPEAQNAVEPPKCYSCEGINCLRTTLQNMTASCTDKLDVCVTIFEDYAVSERGCLSQISLAGQAKCEAKDNQCLKCSGQLCNNKGRKDFKCIQCLGSESATCNKGATSSLTATQCGLPTSANSFCYVKVVGEHLQRGCSLTVKEQKSCLADKDCSLCSPEDSSDGVACNAFDLTVGSKSGASQGQQVMSLGLAVLGMLFLRFVN</sequence>
<dbReference type="HOGENOM" id="CLU_109089_0_0_1"/>
<dbReference type="Pfam" id="PF05444">
    <property type="entry name" value="DUF753"/>
    <property type="match status" value="2"/>
</dbReference>
<organism evidence="3 4">
    <name type="scientific">Drosophila ananassae</name>
    <name type="common">Fruit fly</name>
    <dbReference type="NCBI Taxonomy" id="7217"/>
    <lineage>
        <taxon>Eukaryota</taxon>
        <taxon>Metazoa</taxon>
        <taxon>Ecdysozoa</taxon>
        <taxon>Arthropoda</taxon>
        <taxon>Hexapoda</taxon>
        <taxon>Insecta</taxon>
        <taxon>Pterygota</taxon>
        <taxon>Neoptera</taxon>
        <taxon>Endopterygota</taxon>
        <taxon>Diptera</taxon>
        <taxon>Brachycera</taxon>
        <taxon>Muscomorpha</taxon>
        <taxon>Ephydroidea</taxon>
        <taxon>Drosophilidae</taxon>
        <taxon>Drosophila</taxon>
        <taxon>Sophophora</taxon>
    </lineage>
</organism>
<evidence type="ECO:0000256" key="1">
    <source>
        <dbReference type="SAM" id="SignalP"/>
    </source>
</evidence>
<dbReference type="KEGG" id="dan:6494474"/>
<name>B3MJ15_DROAN</name>
<dbReference type="eggNOG" id="ENOG502T8EW">
    <property type="taxonomic scope" value="Eukaryota"/>
</dbReference>
<keyword evidence="4" id="KW-1185">Reference proteome</keyword>
<gene>
    <name evidence="3" type="primary">Dana\GF11610</name>
    <name evidence="3" type="synonym">dana_GLEANR_11654</name>
    <name evidence="3" type="ORF">GF11610</name>
</gene>
<dbReference type="STRING" id="7217.B3MJ15"/>
<protein>
    <recommendedName>
        <fullName evidence="2">DUF753 domain-containing protein</fullName>
    </recommendedName>
</protein>
<feature type="domain" description="DUF753" evidence="2">
    <location>
        <begin position="33"/>
        <end position="103"/>
    </location>
</feature>
<dbReference type="OMA" id="GELCNNQ"/>
<reference evidence="3 4" key="1">
    <citation type="journal article" date="2007" name="Nature">
        <title>Evolution of genes and genomes on the Drosophila phylogeny.</title>
        <authorList>
            <consortium name="Drosophila 12 Genomes Consortium"/>
            <person name="Clark A.G."/>
            <person name="Eisen M.B."/>
            <person name="Smith D.R."/>
            <person name="Bergman C.M."/>
            <person name="Oliver B."/>
            <person name="Markow T.A."/>
            <person name="Kaufman T.C."/>
            <person name="Kellis M."/>
            <person name="Gelbart W."/>
            <person name="Iyer V.N."/>
            <person name="Pollard D.A."/>
            <person name="Sackton T.B."/>
            <person name="Larracuente A.M."/>
            <person name="Singh N.D."/>
            <person name="Abad J.P."/>
            <person name="Abt D.N."/>
            <person name="Adryan B."/>
            <person name="Aguade M."/>
            <person name="Akashi H."/>
            <person name="Anderson W.W."/>
            <person name="Aquadro C.F."/>
            <person name="Ardell D.H."/>
            <person name="Arguello R."/>
            <person name="Artieri C.G."/>
            <person name="Barbash D.A."/>
            <person name="Barker D."/>
            <person name="Barsanti P."/>
            <person name="Batterham P."/>
            <person name="Batzoglou S."/>
            <person name="Begun D."/>
            <person name="Bhutkar A."/>
            <person name="Blanco E."/>
            <person name="Bosak S.A."/>
            <person name="Bradley R.K."/>
            <person name="Brand A.D."/>
            <person name="Brent M.R."/>
            <person name="Brooks A.N."/>
            <person name="Brown R.H."/>
            <person name="Butlin R.K."/>
            <person name="Caggese C."/>
            <person name="Calvi B.R."/>
            <person name="Bernardo de Carvalho A."/>
            <person name="Caspi A."/>
            <person name="Castrezana S."/>
            <person name="Celniker S.E."/>
            <person name="Chang J.L."/>
            <person name="Chapple C."/>
            <person name="Chatterji S."/>
            <person name="Chinwalla A."/>
            <person name="Civetta A."/>
            <person name="Clifton S.W."/>
            <person name="Comeron J.M."/>
            <person name="Costello J.C."/>
            <person name="Coyne J.A."/>
            <person name="Daub J."/>
            <person name="David R.G."/>
            <person name="Delcher A.L."/>
            <person name="Delehaunty K."/>
            <person name="Do C.B."/>
            <person name="Ebling H."/>
            <person name="Edwards K."/>
            <person name="Eickbush T."/>
            <person name="Evans J.D."/>
            <person name="Filipski A."/>
            <person name="Findeiss S."/>
            <person name="Freyhult E."/>
            <person name="Fulton L."/>
            <person name="Fulton R."/>
            <person name="Garcia A.C."/>
            <person name="Gardiner A."/>
            <person name="Garfield D.A."/>
            <person name="Garvin B.E."/>
            <person name="Gibson G."/>
            <person name="Gilbert D."/>
            <person name="Gnerre S."/>
            <person name="Godfrey J."/>
            <person name="Good R."/>
            <person name="Gotea V."/>
            <person name="Gravely B."/>
            <person name="Greenberg A.J."/>
            <person name="Griffiths-Jones S."/>
            <person name="Gross S."/>
            <person name="Guigo R."/>
            <person name="Gustafson E.A."/>
            <person name="Haerty W."/>
            <person name="Hahn M.W."/>
            <person name="Halligan D.L."/>
            <person name="Halpern A.L."/>
            <person name="Halter G.M."/>
            <person name="Han M.V."/>
            <person name="Heger A."/>
            <person name="Hillier L."/>
            <person name="Hinrichs A.S."/>
            <person name="Holmes I."/>
            <person name="Hoskins R.A."/>
            <person name="Hubisz M.J."/>
            <person name="Hultmark D."/>
            <person name="Huntley M.A."/>
            <person name="Jaffe D.B."/>
            <person name="Jagadeeshan S."/>
            <person name="Jeck W.R."/>
            <person name="Johnson J."/>
            <person name="Jones C.D."/>
            <person name="Jordan W.C."/>
            <person name="Karpen G.H."/>
            <person name="Kataoka E."/>
            <person name="Keightley P.D."/>
            <person name="Kheradpour P."/>
            <person name="Kirkness E.F."/>
            <person name="Koerich L.B."/>
            <person name="Kristiansen K."/>
            <person name="Kudrna D."/>
            <person name="Kulathinal R.J."/>
            <person name="Kumar S."/>
            <person name="Kwok R."/>
            <person name="Lander E."/>
            <person name="Langley C.H."/>
            <person name="Lapoint R."/>
            <person name="Lazzaro B.P."/>
            <person name="Lee S.J."/>
            <person name="Levesque L."/>
            <person name="Li R."/>
            <person name="Lin C.F."/>
            <person name="Lin M.F."/>
            <person name="Lindblad-Toh K."/>
            <person name="Llopart A."/>
            <person name="Long M."/>
            <person name="Low L."/>
            <person name="Lozovsky E."/>
            <person name="Lu J."/>
            <person name="Luo M."/>
            <person name="Machado C.A."/>
            <person name="Makalowski W."/>
            <person name="Marzo M."/>
            <person name="Matsuda M."/>
            <person name="Matzkin L."/>
            <person name="McAllister B."/>
            <person name="McBride C.S."/>
            <person name="McKernan B."/>
            <person name="McKernan K."/>
            <person name="Mendez-Lago M."/>
            <person name="Minx P."/>
            <person name="Mollenhauer M.U."/>
            <person name="Montooth K."/>
            <person name="Mount S.M."/>
            <person name="Mu X."/>
            <person name="Myers E."/>
            <person name="Negre B."/>
            <person name="Newfeld S."/>
            <person name="Nielsen R."/>
            <person name="Noor M.A."/>
            <person name="O'Grady P."/>
            <person name="Pachter L."/>
            <person name="Papaceit M."/>
            <person name="Parisi M.J."/>
            <person name="Parisi M."/>
            <person name="Parts L."/>
            <person name="Pedersen J.S."/>
            <person name="Pesole G."/>
            <person name="Phillippy A.M."/>
            <person name="Ponting C.P."/>
            <person name="Pop M."/>
            <person name="Porcelli D."/>
            <person name="Powell J.R."/>
            <person name="Prohaska S."/>
            <person name="Pruitt K."/>
            <person name="Puig M."/>
            <person name="Quesneville H."/>
            <person name="Ram K.R."/>
            <person name="Rand D."/>
            <person name="Rasmussen M.D."/>
            <person name="Reed L.K."/>
            <person name="Reenan R."/>
            <person name="Reily A."/>
            <person name="Remington K.A."/>
            <person name="Rieger T.T."/>
            <person name="Ritchie M.G."/>
            <person name="Robin C."/>
            <person name="Rogers Y.H."/>
            <person name="Rohde C."/>
            <person name="Rozas J."/>
            <person name="Rubenfield M.J."/>
            <person name="Ruiz A."/>
            <person name="Russo S."/>
            <person name="Salzberg S.L."/>
            <person name="Sanchez-Gracia A."/>
            <person name="Saranga D.J."/>
            <person name="Sato H."/>
            <person name="Schaeffer S.W."/>
            <person name="Schatz M.C."/>
            <person name="Schlenke T."/>
            <person name="Schwartz R."/>
            <person name="Segarra C."/>
            <person name="Singh R.S."/>
            <person name="Sirot L."/>
            <person name="Sirota M."/>
            <person name="Sisneros N.B."/>
            <person name="Smith C.D."/>
            <person name="Smith T.F."/>
            <person name="Spieth J."/>
            <person name="Stage D.E."/>
            <person name="Stark A."/>
            <person name="Stephan W."/>
            <person name="Strausberg R.L."/>
            <person name="Strempel S."/>
            <person name="Sturgill D."/>
            <person name="Sutton G."/>
            <person name="Sutton G.G."/>
            <person name="Tao W."/>
            <person name="Teichmann S."/>
            <person name="Tobari Y.N."/>
            <person name="Tomimura Y."/>
            <person name="Tsolas J.M."/>
            <person name="Valente V.L."/>
            <person name="Venter E."/>
            <person name="Venter J.C."/>
            <person name="Vicario S."/>
            <person name="Vieira F.G."/>
            <person name="Vilella A.J."/>
            <person name="Villasante A."/>
            <person name="Walenz B."/>
            <person name="Wang J."/>
            <person name="Wasserman M."/>
            <person name="Watts T."/>
            <person name="Wilson D."/>
            <person name="Wilson R.K."/>
            <person name="Wing R.A."/>
            <person name="Wolfner M.F."/>
            <person name="Wong A."/>
            <person name="Wong G.K."/>
            <person name="Wu C.I."/>
            <person name="Wu G."/>
            <person name="Yamamoto D."/>
            <person name="Yang H.P."/>
            <person name="Yang S.P."/>
            <person name="Yorke J.A."/>
            <person name="Yoshida K."/>
            <person name="Zdobnov E."/>
            <person name="Zhang P."/>
            <person name="Zhang Y."/>
            <person name="Zimin A.V."/>
            <person name="Baldwin J."/>
            <person name="Abdouelleil A."/>
            <person name="Abdulkadir J."/>
            <person name="Abebe A."/>
            <person name="Abera B."/>
            <person name="Abreu J."/>
            <person name="Acer S.C."/>
            <person name="Aftuck L."/>
            <person name="Alexander A."/>
            <person name="An P."/>
            <person name="Anderson E."/>
            <person name="Anderson S."/>
            <person name="Arachi H."/>
            <person name="Azer M."/>
            <person name="Bachantsang P."/>
            <person name="Barry A."/>
            <person name="Bayul T."/>
            <person name="Berlin A."/>
            <person name="Bessette D."/>
            <person name="Bloom T."/>
            <person name="Blye J."/>
            <person name="Boguslavskiy L."/>
            <person name="Bonnet C."/>
            <person name="Boukhgalter B."/>
            <person name="Bourzgui I."/>
            <person name="Brown A."/>
            <person name="Cahill P."/>
            <person name="Channer S."/>
            <person name="Cheshatsang Y."/>
            <person name="Chuda L."/>
            <person name="Citroen M."/>
            <person name="Collymore A."/>
            <person name="Cooke P."/>
            <person name="Costello M."/>
            <person name="D'Aco K."/>
            <person name="Daza R."/>
            <person name="De Haan G."/>
            <person name="DeGray S."/>
            <person name="DeMaso C."/>
            <person name="Dhargay N."/>
            <person name="Dooley K."/>
            <person name="Dooley E."/>
            <person name="Doricent M."/>
            <person name="Dorje P."/>
            <person name="Dorjee K."/>
            <person name="Dupes A."/>
            <person name="Elong R."/>
            <person name="Falk J."/>
            <person name="Farina A."/>
            <person name="Faro S."/>
            <person name="Ferguson D."/>
            <person name="Fisher S."/>
            <person name="Foley C.D."/>
            <person name="Franke A."/>
            <person name="Friedrich D."/>
            <person name="Gadbois L."/>
            <person name="Gearin G."/>
            <person name="Gearin C.R."/>
            <person name="Giannoukos G."/>
            <person name="Goode T."/>
            <person name="Graham J."/>
            <person name="Grandbois E."/>
            <person name="Grewal S."/>
            <person name="Gyaltsen K."/>
            <person name="Hafez N."/>
            <person name="Hagos B."/>
            <person name="Hall J."/>
            <person name="Henson C."/>
            <person name="Hollinger A."/>
            <person name="Honan T."/>
            <person name="Huard M.D."/>
            <person name="Hughes L."/>
            <person name="Hurhula B."/>
            <person name="Husby M.E."/>
            <person name="Kamat A."/>
            <person name="Kanga B."/>
            <person name="Kashin S."/>
            <person name="Khazanovich D."/>
            <person name="Kisner P."/>
            <person name="Lance K."/>
            <person name="Lara M."/>
            <person name="Lee W."/>
            <person name="Lennon N."/>
            <person name="Letendre F."/>
            <person name="LeVine R."/>
            <person name="Lipovsky A."/>
            <person name="Liu X."/>
            <person name="Liu J."/>
            <person name="Liu S."/>
            <person name="Lokyitsang T."/>
            <person name="Lokyitsang Y."/>
            <person name="Lubonja R."/>
            <person name="Lui A."/>
            <person name="MacDonald P."/>
            <person name="Magnisalis V."/>
            <person name="Maru K."/>
            <person name="Matthews C."/>
            <person name="McCusker W."/>
            <person name="McDonough S."/>
            <person name="Mehta T."/>
            <person name="Meldrim J."/>
            <person name="Meneus L."/>
            <person name="Mihai O."/>
            <person name="Mihalev A."/>
            <person name="Mihova T."/>
            <person name="Mittelman R."/>
            <person name="Mlenga V."/>
            <person name="Montmayeur A."/>
            <person name="Mulrain L."/>
            <person name="Navidi A."/>
            <person name="Naylor J."/>
            <person name="Negash T."/>
            <person name="Nguyen T."/>
            <person name="Nguyen N."/>
            <person name="Nicol R."/>
            <person name="Norbu C."/>
            <person name="Norbu N."/>
            <person name="Novod N."/>
            <person name="O'Neill B."/>
            <person name="Osman S."/>
            <person name="Markiewicz E."/>
            <person name="Oyono O.L."/>
            <person name="Patti C."/>
            <person name="Phunkhang P."/>
            <person name="Pierre F."/>
            <person name="Priest M."/>
            <person name="Raghuraman S."/>
            <person name="Rege F."/>
            <person name="Reyes R."/>
            <person name="Rise C."/>
            <person name="Rogov P."/>
            <person name="Ross K."/>
            <person name="Ryan E."/>
            <person name="Settipalli S."/>
            <person name="Shea T."/>
            <person name="Sherpa N."/>
            <person name="Shi L."/>
            <person name="Shih D."/>
            <person name="Sparrow T."/>
            <person name="Spaulding J."/>
            <person name="Stalker J."/>
            <person name="Stange-Thomann N."/>
            <person name="Stavropoulos S."/>
            <person name="Stone C."/>
            <person name="Strader C."/>
            <person name="Tesfaye S."/>
            <person name="Thomson T."/>
            <person name="Thoulutsang Y."/>
            <person name="Thoulutsang D."/>
            <person name="Topham K."/>
            <person name="Topping I."/>
            <person name="Tsamla T."/>
            <person name="Vassiliev H."/>
            <person name="Vo A."/>
            <person name="Wangchuk T."/>
            <person name="Wangdi T."/>
            <person name="Weiand M."/>
            <person name="Wilkinson J."/>
            <person name="Wilson A."/>
            <person name="Yadav S."/>
            <person name="Young G."/>
            <person name="Yu Q."/>
            <person name="Zembek L."/>
            <person name="Zhong D."/>
            <person name="Zimmer A."/>
            <person name="Zwirko Z."/>
            <person name="Jaffe D.B."/>
            <person name="Alvarez P."/>
            <person name="Brockman W."/>
            <person name="Butler J."/>
            <person name="Chin C."/>
            <person name="Gnerre S."/>
            <person name="Grabherr M."/>
            <person name="Kleber M."/>
            <person name="Mauceli E."/>
            <person name="MacCallum I."/>
        </authorList>
    </citation>
    <scope>NUCLEOTIDE SEQUENCE [LARGE SCALE GENOMIC DNA]</scope>
    <source>
        <strain evidence="4">Tucson 14024-0371.13</strain>
    </source>
</reference>
<evidence type="ECO:0000259" key="2">
    <source>
        <dbReference type="Pfam" id="PF05444"/>
    </source>
</evidence>
<dbReference type="InParanoid" id="B3MJ15"/>
<evidence type="ECO:0000313" key="3">
    <source>
        <dbReference type="EMBL" id="EDV37081.1"/>
    </source>
</evidence>
<keyword evidence="1" id="KW-0732">Signal</keyword>
<dbReference type="PANTHER" id="PTHR21721:SF26">
    <property type="entry name" value="DUF753 DOMAIN-CONTAINING PROTEIN-RELATED"/>
    <property type="match status" value="1"/>
</dbReference>
<feature type="domain" description="DUF753" evidence="2">
    <location>
        <begin position="111"/>
        <end position="180"/>
    </location>
</feature>
<dbReference type="Proteomes" id="UP000007801">
    <property type="component" value="Unassembled WGS sequence"/>
</dbReference>
<accession>B3MJ15</accession>
<feature type="signal peptide" evidence="1">
    <location>
        <begin position="1"/>
        <end position="19"/>
    </location>
</feature>
<dbReference type="AlphaFoldDB" id="B3MJ15"/>
<dbReference type="PhylomeDB" id="B3MJ15"/>
<dbReference type="GeneID" id="6494474"/>
<evidence type="ECO:0000313" key="4">
    <source>
        <dbReference type="Proteomes" id="UP000007801"/>
    </source>
</evidence>
<dbReference type="OrthoDB" id="7969794at2759"/>